<dbReference type="InterPro" id="IPR036396">
    <property type="entry name" value="Cyt_P450_sf"/>
</dbReference>
<keyword evidence="2" id="KW-0408">Iron</keyword>
<dbReference type="EMBL" id="BNDW01000068">
    <property type="protein sequence ID" value="GHI24946.1"/>
    <property type="molecule type" value="Genomic_DNA"/>
</dbReference>
<dbReference type="PANTHER" id="PTHR46696:SF1">
    <property type="entry name" value="CYTOCHROME P450 YJIB-RELATED"/>
    <property type="match status" value="1"/>
</dbReference>
<dbReference type="CDD" id="cd11031">
    <property type="entry name" value="Cyp158A-like"/>
    <property type="match status" value="1"/>
</dbReference>
<dbReference type="InterPro" id="IPR002397">
    <property type="entry name" value="Cyt_P450_B"/>
</dbReference>
<evidence type="ECO:0000256" key="2">
    <source>
        <dbReference type="RuleBase" id="RU000461"/>
    </source>
</evidence>
<dbReference type="RefSeq" id="WP_190221259.1">
    <property type="nucleotide sequence ID" value="NZ_BNBS01000001.1"/>
</dbReference>
<accession>A0ABQ3PIT8</accession>
<reference evidence="4" key="1">
    <citation type="submission" date="2024-05" db="EMBL/GenBank/DDBJ databases">
        <title>Whole genome shotgun sequence of Streptomyces hydrogenans NBRC 13475.</title>
        <authorList>
            <person name="Komaki H."/>
            <person name="Tamura T."/>
        </authorList>
    </citation>
    <scope>NUCLEOTIDE SEQUENCE</scope>
    <source>
        <strain evidence="4">NBRC 13475</strain>
    </source>
</reference>
<dbReference type="InterPro" id="IPR017972">
    <property type="entry name" value="Cyt_P450_CS"/>
</dbReference>
<dbReference type="Proteomes" id="UP001052739">
    <property type="component" value="Unassembled WGS sequence"/>
</dbReference>
<evidence type="ECO:0000256" key="1">
    <source>
        <dbReference type="ARBA" id="ARBA00010617"/>
    </source>
</evidence>
<dbReference type="Gene3D" id="1.10.630.10">
    <property type="entry name" value="Cytochrome P450"/>
    <property type="match status" value="1"/>
</dbReference>
<evidence type="ECO:0000313" key="4">
    <source>
        <dbReference type="EMBL" id="GHI24946.1"/>
    </source>
</evidence>
<name>A0ABQ3PIT8_9ACTN</name>
<dbReference type="SUPFAM" id="SSF48264">
    <property type="entry name" value="Cytochrome P450"/>
    <property type="match status" value="1"/>
</dbReference>
<dbReference type="Pfam" id="PF00067">
    <property type="entry name" value="p450"/>
    <property type="match status" value="1"/>
</dbReference>
<dbReference type="InterPro" id="IPR001128">
    <property type="entry name" value="Cyt_P450"/>
</dbReference>
<dbReference type="PANTHER" id="PTHR46696">
    <property type="entry name" value="P450, PUTATIVE (EUROFUNG)-RELATED"/>
    <property type="match status" value="1"/>
</dbReference>
<keyword evidence="5" id="KW-1185">Reference proteome</keyword>
<feature type="region of interest" description="Disordered" evidence="3">
    <location>
        <begin position="1"/>
        <end position="32"/>
    </location>
</feature>
<evidence type="ECO:0000313" key="5">
    <source>
        <dbReference type="Proteomes" id="UP001052739"/>
    </source>
</evidence>
<keyword evidence="2" id="KW-0503">Monooxygenase</keyword>
<protein>
    <submittedName>
        <fullName evidence="4">Cytochrome P450</fullName>
    </submittedName>
</protein>
<dbReference type="PROSITE" id="PS00086">
    <property type="entry name" value="CYTOCHROME_P450"/>
    <property type="match status" value="1"/>
</dbReference>
<dbReference type="PRINTS" id="PR00359">
    <property type="entry name" value="BP450"/>
</dbReference>
<organism evidence="4 5">
    <name type="scientific">Streptomyces hydrogenans</name>
    <dbReference type="NCBI Taxonomy" id="1873719"/>
    <lineage>
        <taxon>Bacteria</taxon>
        <taxon>Bacillati</taxon>
        <taxon>Actinomycetota</taxon>
        <taxon>Actinomycetes</taxon>
        <taxon>Kitasatosporales</taxon>
        <taxon>Streptomycetaceae</taxon>
        <taxon>Streptomyces</taxon>
    </lineage>
</organism>
<comment type="caution">
    <text evidence="4">The sequence shown here is derived from an EMBL/GenBank/DDBJ whole genome shotgun (WGS) entry which is preliminary data.</text>
</comment>
<dbReference type="PRINTS" id="PR00385">
    <property type="entry name" value="P450"/>
</dbReference>
<gene>
    <name evidence="4" type="ORF">Shyd_63170</name>
</gene>
<comment type="similarity">
    <text evidence="1 2">Belongs to the cytochrome P450 family.</text>
</comment>
<keyword evidence="2" id="KW-0349">Heme</keyword>
<evidence type="ECO:0000256" key="3">
    <source>
        <dbReference type="SAM" id="MobiDB-lite"/>
    </source>
</evidence>
<sequence length="427" mass="46384">MTSPEFLIPDSLASASRVPEPPKPDSLSPASSCPYLASDFTSRRLDLDPVYARLRDEQPVSRVTMPHGGDAWLVTRYDDVRAALADPRLSRAATVGKDVPRSSPLIQHPESLLSMDPPEHTRLRRLAAKAFSVRQVEAVRPRVQAIVDGLVDALEETGSPADLAGGLAWPMGITVICETFGVPEEDRAAFRAWTDTMMALTVADPTGIQAARAELDAYLRDLIARRIADPGDDLLSRLVTARDGRDRLTEAELAIFAVDLLTAGHETTANQTGNFLYTLLSRPALWDSLVEEPALVPGAVEELLRVTPLATSVAPFSRIAVEDLEIGGALVRAGDAVVAQNDSANRDGTVFERPEEIDFTRAVNPHLAFGHGAHHCPAAPLARLELRTAVATLVRRLPGLRLAVPVDEVVWQSNRVMRGVKELPVKW</sequence>
<keyword evidence="2" id="KW-0479">Metal-binding</keyword>
<keyword evidence="2" id="KW-0560">Oxidoreductase</keyword>
<proteinExistence type="inferred from homology"/>